<protein>
    <submittedName>
        <fullName evidence="1">Uncharacterized protein</fullName>
    </submittedName>
</protein>
<evidence type="ECO:0000313" key="1">
    <source>
        <dbReference type="EMBL" id="KFM59931.1"/>
    </source>
</evidence>
<dbReference type="AlphaFoldDB" id="A0A087T492"/>
<accession>A0A087T492</accession>
<reference evidence="1 2" key="1">
    <citation type="submission" date="2013-11" db="EMBL/GenBank/DDBJ databases">
        <title>Genome sequencing of Stegodyphus mimosarum.</title>
        <authorList>
            <person name="Bechsgaard J."/>
        </authorList>
    </citation>
    <scope>NUCLEOTIDE SEQUENCE [LARGE SCALE GENOMIC DNA]</scope>
</reference>
<sequence>MSSTSTSLGIYFQKNWVETWALWTTENFEHKFSIENPTLRRSINMDIKKRKHIFSEKKVQGQWGFICKLCEDQLMQKIASRLSQKRLLQCNYRKRYSELKRHNSSISLKNAGKLVML</sequence>
<gene>
    <name evidence="1" type="ORF">X975_18620</name>
</gene>
<feature type="non-terminal residue" evidence="1">
    <location>
        <position position="117"/>
    </location>
</feature>
<dbReference type="EMBL" id="KK113348">
    <property type="protein sequence ID" value="KFM59931.1"/>
    <property type="molecule type" value="Genomic_DNA"/>
</dbReference>
<evidence type="ECO:0000313" key="2">
    <source>
        <dbReference type="Proteomes" id="UP000054359"/>
    </source>
</evidence>
<organism evidence="1 2">
    <name type="scientific">Stegodyphus mimosarum</name>
    <name type="common">African social velvet spider</name>
    <dbReference type="NCBI Taxonomy" id="407821"/>
    <lineage>
        <taxon>Eukaryota</taxon>
        <taxon>Metazoa</taxon>
        <taxon>Ecdysozoa</taxon>
        <taxon>Arthropoda</taxon>
        <taxon>Chelicerata</taxon>
        <taxon>Arachnida</taxon>
        <taxon>Araneae</taxon>
        <taxon>Araneomorphae</taxon>
        <taxon>Entelegynae</taxon>
        <taxon>Eresoidea</taxon>
        <taxon>Eresidae</taxon>
        <taxon>Stegodyphus</taxon>
    </lineage>
</organism>
<name>A0A087T492_STEMI</name>
<proteinExistence type="predicted"/>
<keyword evidence="2" id="KW-1185">Reference proteome</keyword>
<dbReference type="Proteomes" id="UP000054359">
    <property type="component" value="Unassembled WGS sequence"/>
</dbReference>